<evidence type="ECO:0000313" key="2">
    <source>
        <dbReference type="EMBL" id="KAK0633475.1"/>
    </source>
</evidence>
<feature type="compositionally biased region" description="Basic residues" evidence="1">
    <location>
        <begin position="8"/>
        <end position="18"/>
    </location>
</feature>
<feature type="compositionally biased region" description="Basic and acidic residues" evidence="1">
    <location>
        <begin position="164"/>
        <end position="175"/>
    </location>
</feature>
<feature type="region of interest" description="Disordered" evidence="1">
    <location>
        <begin position="1"/>
        <end position="122"/>
    </location>
</feature>
<feature type="compositionally biased region" description="Pro residues" evidence="1">
    <location>
        <begin position="39"/>
        <end position="51"/>
    </location>
</feature>
<dbReference type="Proteomes" id="UP001175000">
    <property type="component" value="Unassembled WGS sequence"/>
</dbReference>
<feature type="compositionally biased region" description="Polar residues" evidence="1">
    <location>
        <begin position="54"/>
        <end position="65"/>
    </location>
</feature>
<proteinExistence type="predicted"/>
<organism evidence="2 3">
    <name type="scientific">Immersiella caudata</name>
    <dbReference type="NCBI Taxonomy" id="314043"/>
    <lineage>
        <taxon>Eukaryota</taxon>
        <taxon>Fungi</taxon>
        <taxon>Dikarya</taxon>
        <taxon>Ascomycota</taxon>
        <taxon>Pezizomycotina</taxon>
        <taxon>Sordariomycetes</taxon>
        <taxon>Sordariomycetidae</taxon>
        <taxon>Sordariales</taxon>
        <taxon>Lasiosphaeriaceae</taxon>
        <taxon>Immersiella</taxon>
    </lineage>
</organism>
<evidence type="ECO:0000256" key="1">
    <source>
        <dbReference type="SAM" id="MobiDB-lite"/>
    </source>
</evidence>
<name>A0AA39XGX9_9PEZI</name>
<comment type="caution">
    <text evidence="2">The sequence shown here is derived from an EMBL/GenBank/DDBJ whole genome shotgun (WGS) entry which is preliminary data.</text>
</comment>
<evidence type="ECO:0000313" key="3">
    <source>
        <dbReference type="Proteomes" id="UP001175000"/>
    </source>
</evidence>
<feature type="region of interest" description="Disordered" evidence="1">
    <location>
        <begin position="234"/>
        <end position="340"/>
    </location>
</feature>
<dbReference type="EMBL" id="JAULSU010000001">
    <property type="protein sequence ID" value="KAK0633475.1"/>
    <property type="molecule type" value="Genomic_DNA"/>
</dbReference>
<feature type="compositionally biased region" description="Polar residues" evidence="1">
    <location>
        <begin position="19"/>
        <end position="28"/>
    </location>
</feature>
<gene>
    <name evidence="2" type="ORF">B0T14DRAFT_491643</name>
</gene>
<feature type="compositionally biased region" description="Polar residues" evidence="1">
    <location>
        <begin position="291"/>
        <end position="330"/>
    </location>
</feature>
<keyword evidence="3" id="KW-1185">Reference proteome</keyword>
<feature type="region of interest" description="Disordered" evidence="1">
    <location>
        <begin position="144"/>
        <end position="197"/>
    </location>
</feature>
<dbReference type="AlphaFoldDB" id="A0AA39XGX9"/>
<sequence>MAGDNSRKGQKSKGHKNARPSQGESGSRPSVPWGHPPFYKGPPPPPPPPPSGGNDSAQQGTSSYGQHGASGYTAQSTSSDTHQDTDHETSHDAQQRAYQNDCQSSDHHIRGEPGYGWQQQSHIDVKPSTSYYAQQYYGAQAHGYGLEQGLGGDGQQETYYGTHRGTDRRAQHETSYDVPQGSGYNTPRNPQLDIGHNSSQYHQAGILASEEPNFGYSQDETGEPSVEILEGGSDAFYSSRPLGTYDSSTHDYHNSAEDQEPYDSPPDPDMKSQSSPRGQSRRKSASRSIGYGQQTPGSTANQEHMPYATTSSVDKSYRSSYDAETSQYSPDYTEHHATRPDYTSGNVYAGVPATAALHGSTDQRSSLMINKSDIFRDHHTQLRNQSMMLTTLNPKLPHKLHKLRKISPVPWFVPPQDAPY</sequence>
<feature type="compositionally biased region" description="Basic and acidic residues" evidence="1">
    <location>
        <begin position="81"/>
        <end position="94"/>
    </location>
</feature>
<reference evidence="2" key="1">
    <citation type="submission" date="2023-06" db="EMBL/GenBank/DDBJ databases">
        <title>Genome-scale phylogeny and comparative genomics of the fungal order Sordariales.</title>
        <authorList>
            <consortium name="Lawrence Berkeley National Laboratory"/>
            <person name="Hensen N."/>
            <person name="Bonometti L."/>
            <person name="Westerberg I."/>
            <person name="Brannstrom I.O."/>
            <person name="Guillou S."/>
            <person name="Cros-Aarteil S."/>
            <person name="Calhoun S."/>
            <person name="Haridas S."/>
            <person name="Kuo A."/>
            <person name="Mondo S."/>
            <person name="Pangilinan J."/>
            <person name="Riley R."/>
            <person name="Labutti K."/>
            <person name="Andreopoulos B."/>
            <person name="Lipzen A."/>
            <person name="Chen C."/>
            <person name="Yanf M."/>
            <person name="Daum C."/>
            <person name="Ng V."/>
            <person name="Clum A."/>
            <person name="Steindorff A."/>
            <person name="Ohm R."/>
            <person name="Martin F."/>
            <person name="Silar P."/>
            <person name="Natvig D."/>
            <person name="Lalanne C."/>
            <person name="Gautier V."/>
            <person name="Ament-Velasquez S.L."/>
            <person name="Kruys A."/>
            <person name="Hutchinson M.I."/>
            <person name="Powell A.J."/>
            <person name="Barry K."/>
            <person name="Miller A.N."/>
            <person name="Grigoriev I.V."/>
            <person name="Debuchy R."/>
            <person name="Gladieux P."/>
            <person name="Thoren M.H."/>
            <person name="Johannesson H."/>
        </authorList>
    </citation>
    <scope>NUCLEOTIDE SEQUENCE</scope>
    <source>
        <strain evidence="2">CBS 606.72</strain>
    </source>
</reference>
<accession>A0AA39XGX9</accession>
<protein>
    <submittedName>
        <fullName evidence="2">Uncharacterized protein</fullName>
    </submittedName>
</protein>